<keyword evidence="2" id="KW-1185">Reference proteome</keyword>
<dbReference type="EMBL" id="MKIE01000002">
    <property type="protein sequence ID" value="OHW63094.1"/>
    <property type="molecule type" value="Genomic_DNA"/>
</dbReference>
<dbReference type="Proteomes" id="UP000180254">
    <property type="component" value="Unassembled WGS sequence"/>
</dbReference>
<dbReference type="RefSeq" id="WP_071062034.1">
    <property type="nucleotide sequence ID" value="NZ_MKIE01000002.1"/>
</dbReference>
<dbReference type="OrthoDB" id="2012732at2"/>
<protein>
    <submittedName>
        <fullName evidence="1">Uncharacterized protein</fullName>
    </submittedName>
</protein>
<dbReference type="AlphaFoldDB" id="A0A1S1V9A7"/>
<evidence type="ECO:0000313" key="1">
    <source>
        <dbReference type="EMBL" id="OHW63094.1"/>
    </source>
</evidence>
<sequence length="163" mass="18933">MIEVSLHSLRIYGETKLTKPKELKGIKSSFSADYIPKKCRCPIFLVGDDVWINHKDYFSGSMKVPREEFGAPLDYMANKYAGKNKGKKFIYGDAWGSIVLRNEAWIKAEHLVKRAQDGVSMLKLRDDFLKQLEIINGFEEYELFSSDMSRFIERVINEIKRRA</sequence>
<evidence type="ECO:0000313" key="2">
    <source>
        <dbReference type="Proteomes" id="UP000180254"/>
    </source>
</evidence>
<dbReference type="STRING" id="39480.EUAN_08780"/>
<reference evidence="1 2" key="1">
    <citation type="submission" date="2016-09" db="EMBL/GenBank/DDBJ databases">
        <title>Genome sequence of Eubacterium angustum.</title>
        <authorList>
            <person name="Poehlein A."/>
            <person name="Daniel R."/>
        </authorList>
    </citation>
    <scope>NUCLEOTIDE SEQUENCE [LARGE SCALE GENOMIC DNA]</scope>
    <source>
        <strain evidence="1 2">DSM 1989</strain>
    </source>
</reference>
<gene>
    <name evidence="1" type="ORF">EUAN_08780</name>
</gene>
<name>A0A1S1V9A7_9FIRM</name>
<organism evidence="1 2">
    <name type="scientific">Andreesenia angusta</name>
    <dbReference type="NCBI Taxonomy" id="39480"/>
    <lineage>
        <taxon>Bacteria</taxon>
        <taxon>Bacillati</taxon>
        <taxon>Bacillota</taxon>
        <taxon>Tissierellia</taxon>
        <taxon>Tissierellales</taxon>
        <taxon>Gottschalkiaceae</taxon>
        <taxon>Andreesenia</taxon>
    </lineage>
</organism>
<proteinExistence type="predicted"/>
<comment type="caution">
    <text evidence="1">The sequence shown here is derived from an EMBL/GenBank/DDBJ whole genome shotgun (WGS) entry which is preliminary data.</text>
</comment>
<accession>A0A1S1V9A7</accession>